<gene>
    <name evidence="1" type="ORF">KUG47_06285</name>
</gene>
<sequence>MTTYPYSVALPESYALKYARREVNRDADRLGARTVRSMAKKAGGYFCVFSFTTERHESAFVRQAGRRRRLGANRCEVKRHDGFEMEAHCFRWRNLPR</sequence>
<comment type="caution">
    <text evidence="1">The sequence shown here is derived from an EMBL/GenBank/DDBJ whole genome shotgun (WGS) entry which is preliminary data.</text>
</comment>
<dbReference type="AlphaFoldDB" id="A0A949PM18"/>
<dbReference type="Proteomes" id="UP000752297">
    <property type="component" value="Unassembled WGS sequence"/>
</dbReference>
<reference evidence="1 2" key="1">
    <citation type="submission" date="2021-06" db="EMBL/GenBank/DDBJ databases">
        <title>Falsochrobactrum tianjin sp.nov., a new petroleum-degrading bacteria isolated from oily soils.</title>
        <authorList>
            <person name="Chen G."/>
            <person name="Chen H."/>
            <person name="Tian J."/>
            <person name="Qing J."/>
            <person name="Zhong L."/>
            <person name="Ma W."/>
            <person name="Song Y."/>
            <person name="Cui X."/>
            <person name="Yan B."/>
        </authorList>
    </citation>
    <scope>NUCLEOTIDE SEQUENCE [LARGE SCALE GENOMIC DNA]</scope>
    <source>
        <strain evidence="1 2">TDYN1</strain>
    </source>
</reference>
<evidence type="ECO:0000313" key="1">
    <source>
        <dbReference type="EMBL" id="MBV2143102.1"/>
    </source>
</evidence>
<proteinExistence type="predicted"/>
<dbReference type="RefSeq" id="WP_217677113.1">
    <property type="nucleotide sequence ID" value="NZ_JAHRVA010000002.1"/>
</dbReference>
<keyword evidence="2" id="KW-1185">Reference proteome</keyword>
<accession>A0A949PM18</accession>
<organism evidence="1 2">
    <name type="scientific">Falsochrobactrum tianjinense</name>
    <dbReference type="NCBI Taxonomy" id="2706015"/>
    <lineage>
        <taxon>Bacteria</taxon>
        <taxon>Pseudomonadati</taxon>
        <taxon>Pseudomonadota</taxon>
        <taxon>Alphaproteobacteria</taxon>
        <taxon>Hyphomicrobiales</taxon>
        <taxon>Brucellaceae</taxon>
        <taxon>Falsochrobactrum</taxon>
    </lineage>
</organism>
<evidence type="ECO:0000313" key="2">
    <source>
        <dbReference type="Proteomes" id="UP000752297"/>
    </source>
</evidence>
<dbReference type="EMBL" id="JAHRVA010000002">
    <property type="protein sequence ID" value="MBV2143102.1"/>
    <property type="molecule type" value="Genomic_DNA"/>
</dbReference>
<name>A0A949PM18_9HYPH</name>
<protein>
    <submittedName>
        <fullName evidence="1">Uncharacterized protein</fullName>
    </submittedName>
</protein>